<dbReference type="RefSeq" id="XP_014173855.1">
    <property type="nucleotide sequence ID" value="XM_014318380.1"/>
</dbReference>
<dbReference type="Proteomes" id="UP000007796">
    <property type="component" value="Unassembled WGS sequence"/>
</dbReference>
<reference evidence="2 3" key="1">
    <citation type="journal article" date="2011" name="Proc. Natl. Acad. Sci. U.S.A.">
        <title>Genome and transcriptome analyses of the mountain pine beetle-fungal symbiont Grosmannia clavigera, a lodgepole pine pathogen.</title>
        <authorList>
            <person name="DiGuistini S."/>
            <person name="Wang Y."/>
            <person name="Liao N.Y."/>
            <person name="Taylor G."/>
            <person name="Tanguay P."/>
            <person name="Feau N."/>
            <person name="Henrissat B."/>
            <person name="Chan S.K."/>
            <person name="Hesse-Orce U."/>
            <person name="Alamouti S.M."/>
            <person name="Tsui C.K.M."/>
            <person name="Docking R.T."/>
            <person name="Levasseur A."/>
            <person name="Haridas S."/>
            <person name="Robertson G."/>
            <person name="Birol I."/>
            <person name="Holt R.A."/>
            <person name="Marra M.A."/>
            <person name="Hamelin R.C."/>
            <person name="Hirst M."/>
            <person name="Jones S.J.M."/>
            <person name="Bohlmann J."/>
            <person name="Breuil C."/>
        </authorList>
    </citation>
    <scope>NUCLEOTIDE SEQUENCE [LARGE SCALE GENOMIC DNA]</scope>
    <source>
        <strain evidence="3">kw1407 / UAMH 11150</strain>
    </source>
</reference>
<protein>
    <submittedName>
        <fullName evidence="2">Uncharacterized protein</fullName>
    </submittedName>
</protein>
<feature type="region of interest" description="Disordered" evidence="1">
    <location>
        <begin position="199"/>
        <end position="232"/>
    </location>
</feature>
<keyword evidence="3" id="KW-1185">Reference proteome</keyword>
<organism evidence="3">
    <name type="scientific">Grosmannia clavigera (strain kw1407 / UAMH 11150)</name>
    <name type="common">Blue stain fungus</name>
    <name type="synonym">Graphiocladiella clavigera</name>
    <dbReference type="NCBI Taxonomy" id="655863"/>
    <lineage>
        <taxon>Eukaryota</taxon>
        <taxon>Fungi</taxon>
        <taxon>Dikarya</taxon>
        <taxon>Ascomycota</taxon>
        <taxon>Pezizomycotina</taxon>
        <taxon>Sordariomycetes</taxon>
        <taxon>Sordariomycetidae</taxon>
        <taxon>Ophiostomatales</taxon>
        <taxon>Ophiostomataceae</taxon>
        <taxon>Leptographium</taxon>
    </lineage>
</organism>
<evidence type="ECO:0000313" key="3">
    <source>
        <dbReference type="Proteomes" id="UP000007796"/>
    </source>
</evidence>
<accession>F0XDF8</accession>
<sequence length="311" mass="34287">MSACTEIRLGRQRFASRNLQLSVTVTAIAELSWRTAGSEVLGPYASAERVAQLVRAGRLWVGCGGSAFGLVVYPTLQRQHILLRGNSKDSESDSTYSAGWLAKAVLSWPAWDRLGLVVRLDGNDKDGTGRWQSGDRRWDAGRLFFSVTHPSSPGGLCAPAGVPQAQFRRVVCHLNFALHLDGPELGISSTAEANVERKRIKKHGKTRPQAMVAQSETRRSTRTRASNKRRRVAKPAKAPASTIFGDCELRTKASTLIEASLYVLVGIKGRVLGVRSIEPFYVKPLPSLISIAPAVWNYRHFQFSYHLYAPF</sequence>
<dbReference type="AlphaFoldDB" id="F0XDF8"/>
<evidence type="ECO:0000256" key="1">
    <source>
        <dbReference type="SAM" id="MobiDB-lite"/>
    </source>
</evidence>
<dbReference type="GeneID" id="25974165"/>
<evidence type="ECO:0000313" key="2">
    <source>
        <dbReference type="EMBL" id="EFX04373.1"/>
    </source>
</evidence>
<dbReference type="OrthoDB" id="5245478at2759"/>
<dbReference type="EMBL" id="GL629765">
    <property type="protein sequence ID" value="EFX04373.1"/>
    <property type="molecule type" value="Genomic_DNA"/>
</dbReference>
<dbReference type="eggNOG" id="ENOG502SZNV">
    <property type="taxonomic scope" value="Eukaryota"/>
</dbReference>
<feature type="compositionally biased region" description="Basic residues" evidence="1">
    <location>
        <begin position="220"/>
        <end position="232"/>
    </location>
</feature>
<proteinExistence type="predicted"/>
<dbReference type="STRING" id="655863.F0XDF8"/>
<name>F0XDF8_GROCL</name>
<gene>
    <name evidence="2" type="ORF">CMQ_1301</name>
</gene>
<dbReference type="InParanoid" id="F0XDF8"/>
<dbReference type="HOGENOM" id="CLU_894446_0_0_1"/>